<dbReference type="AlphaFoldDB" id="A0AAW1JTU7"/>
<dbReference type="EMBL" id="JASPKY010000331">
    <property type="protein sequence ID" value="KAK9708366.1"/>
    <property type="molecule type" value="Genomic_DNA"/>
</dbReference>
<keyword evidence="2" id="KW-1185">Reference proteome</keyword>
<comment type="caution">
    <text evidence="1">The sequence shown here is derived from an EMBL/GenBank/DDBJ whole genome shotgun (WGS) entry which is preliminary data.</text>
</comment>
<dbReference type="Proteomes" id="UP001458880">
    <property type="component" value="Unassembled WGS sequence"/>
</dbReference>
<evidence type="ECO:0000313" key="1">
    <source>
        <dbReference type="EMBL" id="KAK9708366.1"/>
    </source>
</evidence>
<sequence>MDWQDVYTYDVNVAYECFIDTLKTLFWLCFPLRRFALNSTAKNYWMTDNLRSYRETYNLICDIHRQYPHLNLKEQVHNYKIFYTKKIQDTRKAYNDRFIKNSDNKSKAVWAVVKTRQNNIHKDIILQHNGHIIKTQQDVANTFNNFFVSIGSSTQHITNISDTSQVKSPDGSFFFQPVTKQEIIAITSRDVSYTVSMALDRIDRQKLQSMPI</sequence>
<protein>
    <submittedName>
        <fullName evidence="1">Uncharacterized protein</fullName>
    </submittedName>
</protein>
<reference evidence="1 2" key="1">
    <citation type="journal article" date="2024" name="BMC Genomics">
        <title>De novo assembly and annotation of Popillia japonica's genome with initial clues to its potential as an invasive pest.</title>
        <authorList>
            <person name="Cucini C."/>
            <person name="Boschi S."/>
            <person name="Funari R."/>
            <person name="Cardaioli E."/>
            <person name="Iannotti N."/>
            <person name="Marturano G."/>
            <person name="Paoli F."/>
            <person name="Bruttini M."/>
            <person name="Carapelli A."/>
            <person name="Frati F."/>
            <person name="Nardi F."/>
        </authorList>
    </citation>
    <scope>NUCLEOTIDE SEQUENCE [LARGE SCALE GENOMIC DNA]</scope>
    <source>
        <strain evidence="1">DMR45628</strain>
    </source>
</reference>
<gene>
    <name evidence="1" type="ORF">QE152_g27236</name>
</gene>
<accession>A0AAW1JTU7</accession>
<evidence type="ECO:0000313" key="2">
    <source>
        <dbReference type="Proteomes" id="UP001458880"/>
    </source>
</evidence>
<name>A0AAW1JTU7_POPJA</name>
<organism evidence="1 2">
    <name type="scientific">Popillia japonica</name>
    <name type="common">Japanese beetle</name>
    <dbReference type="NCBI Taxonomy" id="7064"/>
    <lineage>
        <taxon>Eukaryota</taxon>
        <taxon>Metazoa</taxon>
        <taxon>Ecdysozoa</taxon>
        <taxon>Arthropoda</taxon>
        <taxon>Hexapoda</taxon>
        <taxon>Insecta</taxon>
        <taxon>Pterygota</taxon>
        <taxon>Neoptera</taxon>
        <taxon>Endopterygota</taxon>
        <taxon>Coleoptera</taxon>
        <taxon>Polyphaga</taxon>
        <taxon>Scarabaeiformia</taxon>
        <taxon>Scarabaeidae</taxon>
        <taxon>Rutelinae</taxon>
        <taxon>Popillia</taxon>
    </lineage>
</organism>
<proteinExistence type="predicted"/>